<feature type="transmembrane region" description="Helical" evidence="1">
    <location>
        <begin position="180"/>
        <end position="199"/>
    </location>
</feature>
<feature type="transmembrane region" description="Helical" evidence="1">
    <location>
        <begin position="297"/>
        <end position="315"/>
    </location>
</feature>
<keyword evidence="1" id="KW-0812">Transmembrane</keyword>
<dbReference type="PANTHER" id="PTHR23028">
    <property type="entry name" value="ACETYLTRANSFERASE"/>
    <property type="match status" value="1"/>
</dbReference>
<feature type="transmembrane region" description="Helical" evidence="1">
    <location>
        <begin position="321"/>
        <end position="343"/>
    </location>
</feature>
<keyword evidence="1" id="KW-1133">Transmembrane helix</keyword>
<dbReference type="GO" id="GO:0016746">
    <property type="term" value="F:acyltransferase activity"/>
    <property type="evidence" value="ECO:0007669"/>
    <property type="project" value="UniProtKB-KW"/>
</dbReference>
<feature type="transmembrane region" description="Helical" evidence="1">
    <location>
        <begin position="242"/>
        <end position="261"/>
    </location>
</feature>
<dbReference type="InterPro" id="IPR002656">
    <property type="entry name" value="Acyl_transf_3_dom"/>
</dbReference>
<feature type="transmembrane region" description="Helical" evidence="1">
    <location>
        <begin position="211"/>
        <end position="235"/>
    </location>
</feature>
<dbReference type="Proteomes" id="UP000516134">
    <property type="component" value="Chromosome"/>
</dbReference>
<feature type="transmembrane region" description="Helical" evidence="1">
    <location>
        <begin position="267"/>
        <end position="285"/>
    </location>
</feature>
<reference evidence="3 4" key="1">
    <citation type="submission" date="2020-08" db="EMBL/GenBank/DDBJ databases">
        <title>Genome sequence of Sphingomonas daechungensis KACC 18115T.</title>
        <authorList>
            <person name="Hyun D.-W."/>
            <person name="Bae J.-W."/>
        </authorList>
    </citation>
    <scope>NUCLEOTIDE SEQUENCE [LARGE SCALE GENOMIC DNA]</scope>
    <source>
        <strain evidence="3 4">KACC 18115</strain>
    </source>
</reference>
<evidence type="ECO:0000313" key="4">
    <source>
        <dbReference type="Proteomes" id="UP000516134"/>
    </source>
</evidence>
<dbReference type="PANTHER" id="PTHR23028:SF53">
    <property type="entry name" value="ACYL_TRANSF_3 DOMAIN-CONTAINING PROTEIN"/>
    <property type="match status" value="1"/>
</dbReference>
<feature type="transmembrane region" description="Helical" evidence="1">
    <location>
        <begin position="92"/>
        <end position="115"/>
    </location>
</feature>
<feature type="transmembrane region" description="Helical" evidence="1">
    <location>
        <begin position="49"/>
        <end position="71"/>
    </location>
</feature>
<dbReference type="RefSeq" id="WP_187714917.1">
    <property type="nucleotide sequence ID" value="NZ_BAABJC010000001.1"/>
</dbReference>
<dbReference type="InterPro" id="IPR050879">
    <property type="entry name" value="Acyltransferase_3"/>
</dbReference>
<evidence type="ECO:0000313" key="3">
    <source>
        <dbReference type="EMBL" id="QNP43487.1"/>
    </source>
</evidence>
<name>A0ABX6T0X2_9SPHN</name>
<accession>A0ABX6T0X2</accession>
<feature type="transmembrane region" description="Helical" evidence="1">
    <location>
        <begin position="19"/>
        <end position="37"/>
    </location>
</feature>
<evidence type="ECO:0000256" key="1">
    <source>
        <dbReference type="SAM" id="Phobius"/>
    </source>
</evidence>
<sequence length="373" mass="41238">MASETSLESSDQRRSAFGFLRLLFAALVIVSHAPEILDGDRTREPLTQIFGTVSLGELSVDAFFIISGYLIAGSYLQSPNALVYLRKRVARIYPAFIVASLVTLLVVAPLAGVGIDWIARHFEYESLRIGLLQPPDIPNAFSDQPLPYTNAPMWTIAYEFRCYLLLLGLGLLGLLRHPRILVVLAGVCFLALGILPTAFFETLDRQVPLSIFWFGLSQEALRFTAIFVMGIVFYVERERIRFSPRAVVLAGLLLVGCLFSAKLAEPAIAVFGAYLIFAAASWASTRRIGKLNTGTDVSYGVYLYAWPVAQLLTRYVPGLPIAVHVLITVTIALCCGWVSWKLIERPVLKALNRKLEKRTLARTEMAPALQLSA</sequence>
<feature type="transmembrane region" description="Helical" evidence="1">
    <location>
        <begin position="156"/>
        <end position="175"/>
    </location>
</feature>
<keyword evidence="3" id="KW-0808">Transferase</keyword>
<keyword evidence="4" id="KW-1185">Reference proteome</keyword>
<keyword evidence="3" id="KW-0012">Acyltransferase</keyword>
<dbReference type="Pfam" id="PF01757">
    <property type="entry name" value="Acyl_transf_3"/>
    <property type="match status" value="1"/>
</dbReference>
<keyword evidence="1" id="KW-0472">Membrane</keyword>
<evidence type="ECO:0000259" key="2">
    <source>
        <dbReference type="Pfam" id="PF01757"/>
    </source>
</evidence>
<protein>
    <submittedName>
        <fullName evidence="3">Acyltransferase</fullName>
    </submittedName>
</protein>
<gene>
    <name evidence="3" type="ORF">H9L15_01390</name>
</gene>
<feature type="domain" description="Acyltransferase 3" evidence="2">
    <location>
        <begin position="19"/>
        <end position="338"/>
    </location>
</feature>
<proteinExistence type="predicted"/>
<organism evidence="3 4">
    <name type="scientific">Sphingomonas daechungensis</name>
    <dbReference type="NCBI Taxonomy" id="1176646"/>
    <lineage>
        <taxon>Bacteria</taxon>
        <taxon>Pseudomonadati</taxon>
        <taxon>Pseudomonadota</taxon>
        <taxon>Alphaproteobacteria</taxon>
        <taxon>Sphingomonadales</taxon>
        <taxon>Sphingomonadaceae</taxon>
        <taxon>Sphingomonas</taxon>
    </lineage>
</organism>
<dbReference type="EMBL" id="CP060780">
    <property type="protein sequence ID" value="QNP43487.1"/>
    <property type="molecule type" value="Genomic_DNA"/>
</dbReference>